<dbReference type="InterPro" id="IPR028154">
    <property type="entry name" value="AMP-dep_Lig_C"/>
</dbReference>
<evidence type="ECO:0000313" key="4">
    <source>
        <dbReference type="Proteomes" id="UP000295678"/>
    </source>
</evidence>
<dbReference type="Gene3D" id="3.40.50.12780">
    <property type="entry name" value="N-terminal domain of ligase-like"/>
    <property type="match status" value="1"/>
</dbReference>
<feature type="domain" description="AMP-dependent ligase C-terminal" evidence="2">
    <location>
        <begin position="373"/>
        <end position="461"/>
    </location>
</feature>
<proteinExistence type="predicted"/>
<dbReference type="InterPro" id="IPR000873">
    <property type="entry name" value="AMP-dep_synth/lig_dom"/>
</dbReference>
<dbReference type="Gene3D" id="3.30.300.30">
    <property type="match status" value="1"/>
</dbReference>
<dbReference type="EMBL" id="SMAK01000016">
    <property type="protein sequence ID" value="TCT04170.1"/>
    <property type="molecule type" value="Genomic_DNA"/>
</dbReference>
<evidence type="ECO:0000259" key="1">
    <source>
        <dbReference type="Pfam" id="PF00501"/>
    </source>
</evidence>
<dbReference type="Proteomes" id="UP000295678">
    <property type="component" value="Unassembled WGS sequence"/>
</dbReference>
<keyword evidence="4" id="KW-1185">Reference proteome</keyword>
<dbReference type="PANTHER" id="PTHR43845:SF1">
    <property type="entry name" value="BLR5969 PROTEIN"/>
    <property type="match status" value="1"/>
</dbReference>
<reference evidence="3 4" key="1">
    <citation type="submission" date="2019-03" db="EMBL/GenBank/DDBJ databases">
        <title>Genomic Encyclopedia of Type Strains, Phase IV (KMG-IV): sequencing the most valuable type-strain genomes for metagenomic binning, comparative biology and taxonomic classification.</title>
        <authorList>
            <person name="Goeker M."/>
        </authorList>
    </citation>
    <scope>NUCLEOTIDE SEQUENCE [LARGE SCALE GENOMIC DNA]</scope>
    <source>
        <strain evidence="3 4">DSM 19345</strain>
    </source>
</reference>
<dbReference type="AlphaFoldDB" id="A0A4R3LU93"/>
<organism evidence="3 4">
    <name type="scientific">Tepidamorphus gemmatus</name>
    <dbReference type="NCBI Taxonomy" id="747076"/>
    <lineage>
        <taxon>Bacteria</taxon>
        <taxon>Pseudomonadati</taxon>
        <taxon>Pseudomonadota</taxon>
        <taxon>Alphaproteobacteria</taxon>
        <taxon>Hyphomicrobiales</taxon>
        <taxon>Tepidamorphaceae</taxon>
        <taxon>Tepidamorphus</taxon>
    </lineage>
</organism>
<evidence type="ECO:0000313" key="3">
    <source>
        <dbReference type="EMBL" id="TCT04170.1"/>
    </source>
</evidence>
<evidence type="ECO:0000259" key="2">
    <source>
        <dbReference type="Pfam" id="PF14535"/>
    </source>
</evidence>
<accession>A0A4R3LU93</accession>
<dbReference type="InterPro" id="IPR042099">
    <property type="entry name" value="ANL_N_sf"/>
</dbReference>
<comment type="caution">
    <text evidence="3">The sequence shown here is derived from an EMBL/GenBank/DDBJ whole genome shotgun (WGS) entry which is preliminary data.</text>
</comment>
<dbReference type="Pfam" id="PF00501">
    <property type="entry name" value="AMP-binding"/>
    <property type="match status" value="1"/>
</dbReference>
<dbReference type="SUPFAM" id="SSF56801">
    <property type="entry name" value="Acetyl-CoA synthetase-like"/>
    <property type="match status" value="1"/>
</dbReference>
<dbReference type="PANTHER" id="PTHR43845">
    <property type="entry name" value="BLR5969 PROTEIN"/>
    <property type="match status" value="1"/>
</dbReference>
<keyword evidence="3" id="KW-0436">Ligase</keyword>
<feature type="domain" description="AMP-dependent synthetase/ligase" evidence="1">
    <location>
        <begin position="93"/>
        <end position="323"/>
    </location>
</feature>
<protein>
    <submittedName>
        <fullName evidence="3">Phenylacetate-CoA ligase</fullName>
    </submittedName>
</protein>
<sequence length="466" mass="50910">MRCAWPVCPAAPAGPIRVVPQTRRRHLQDPRAMLVDRADFADLADLSAHRQRLWERQREYVAARSALHRRVWGRRPPPRLLEGLADIPLVDKEMLRASQRDHPPFGDYLAADPDRVIRIHRTSGTTGTAMNLALSARDAHETAMVGARAQAAGGLGPGHRVVHCLNYRLWMGGFTDHATLEATGAAVVPFGVGDTELLVRTIRELGITAISCTPSYPAVLERVIAERFPGLKPRDLGLRLGLFGGEAGLDDPAFRRRLEDIWGFAVRNANYGVSDVFCNFAGQSEVSDDLHFMALDVLHPELIDPATAAPLPWAEGSRGELVLTHVSRECQPLVRFRTGDIVVLTGTGRAACGRSAPRFRVVGRADDMVVVRGLNVFPTQIAALLNLVPELSGEYRIVLEGPGPYDVLPIEAETAAGTEPDAGLASQVEAGIKREIGVTARLELLPFGSLPRTEGKTRRVIRKDRP</sequence>
<gene>
    <name evidence="3" type="ORF">EDC22_11646</name>
</gene>
<name>A0A4R3LU93_9HYPH</name>
<dbReference type="GO" id="GO:0016874">
    <property type="term" value="F:ligase activity"/>
    <property type="evidence" value="ECO:0007669"/>
    <property type="project" value="UniProtKB-KW"/>
</dbReference>
<dbReference type="Pfam" id="PF14535">
    <property type="entry name" value="AMP-binding_C_2"/>
    <property type="match status" value="1"/>
</dbReference>
<dbReference type="InterPro" id="IPR045851">
    <property type="entry name" value="AMP-bd_C_sf"/>
</dbReference>